<evidence type="ECO:0008006" key="7">
    <source>
        <dbReference type="Google" id="ProtNLM"/>
    </source>
</evidence>
<evidence type="ECO:0000256" key="2">
    <source>
        <dbReference type="ARBA" id="ARBA00023034"/>
    </source>
</evidence>
<dbReference type="Proteomes" id="UP001348817">
    <property type="component" value="Chromosome"/>
</dbReference>
<evidence type="ECO:0000313" key="5">
    <source>
        <dbReference type="EMBL" id="BDD08330.1"/>
    </source>
</evidence>
<proteinExistence type="predicted"/>
<evidence type="ECO:0000313" key="6">
    <source>
        <dbReference type="Proteomes" id="UP001348817"/>
    </source>
</evidence>
<comment type="subcellular location">
    <subcellularLocation>
        <location evidence="1">Golgi apparatus membrane</location>
        <topology evidence="1">Peripheral membrane protein</topology>
        <orientation evidence="1">Cytoplasmic side</orientation>
    </subcellularLocation>
</comment>
<dbReference type="GO" id="GO:0005737">
    <property type="term" value="C:cytoplasm"/>
    <property type="evidence" value="ECO:0007669"/>
    <property type="project" value="UniProtKB-ARBA"/>
</dbReference>
<accession>A0AAU9CGI4</accession>
<evidence type="ECO:0000256" key="3">
    <source>
        <dbReference type="ARBA" id="ARBA00023121"/>
    </source>
</evidence>
<dbReference type="Pfam" id="PF05719">
    <property type="entry name" value="GPP34"/>
    <property type="match status" value="1"/>
</dbReference>
<evidence type="ECO:0000256" key="4">
    <source>
        <dbReference type="ARBA" id="ARBA00023136"/>
    </source>
</evidence>
<protein>
    <recommendedName>
        <fullName evidence="7">GPP34 family phosphoprotein</fullName>
    </recommendedName>
</protein>
<organism evidence="5 6">
    <name type="scientific">Fulvitalea axinellae</name>
    <dbReference type="NCBI Taxonomy" id="1182444"/>
    <lineage>
        <taxon>Bacteria</taxon>
        <taxon>Pseudomonadati</taxon>
        <taxon>Bacteroidota</taxon>
        <taxon>Cytophagia</taxon>
        <taxon>Cytophagales</taxon>
        <taxon>Persicobacteraceae</taxon>
        <taxon>Fulvitalea</taxon>
    </lineage>
</organism>
<dbReference type="Gene3D" id="1.10.3630.10">
    <property type="entry name" value="yeast vps74-n-term truncation variant domain like"/>
    <property type="match status" value="1"/>
</dbReference>
<evidence type="ECO:0000256" key="1">
    <source>
        <dbReference type="ARBA" id="ARBA00004255"/>
    </source>
</evidence>
<sequence>MPMDLSVAEKLLLLCQSPDKNGLSVPGFHLPYGIIASLMTDLAYSGHISEKERKVVIVNKNPDKASVLSDITETIRESQKRRSMKSWVQRLAMSSGRFRRAIQDELERKGLLRIERKKFLGIISYRKTWLRGHKTQKSLVNTLAGAVRHPDLALPPSDLRLLGIVLVCQLHETLGLDSAKDQESLDSATYRILSEDSTMRSLAQIINETDMATGQIPSTVNQAAFYQLNSSS</sequence>
<keyword evidence="3" id="KW-0446">Lipid-binding</keyword>
<keyword evidence="6" id="KW-1185">Reference proteome</keyword>
<dbReference type="GO" id="GO:0070273">
    <property type="term" value="F:phosphatidylinositol-4-phosphate binding"/>
    <property type="evidence" value="ECO:0007669"/>
    <property type="project" value="InterPro"/>
</dbReference>
<keyword evidence="4" id="KW-0472">Membrane</keyword>
<dbReference type="AlphaFoldDB" id="A0AAU9CGI4"/>
<keyword evidence="2" id="KW-0333">Golgi apparatus</keyword>
<gene>
    <name evidence="5" type="ORF">FUAX_07620</name>
</gene>
<dbReference type="GO" id="GO:0012505">
    <property type="term" value="C:endomembrane system"/>
    <property type="evidence" value="ECO:0007669"/>
    <property type="project" value="UniProtKB-ARBA"/>
</dbReference>
<dbReference type="InterPro" id="IPR038261">
    <property type="entry name" value="GPP34-like_sf"/>
</dbReference>
<dbReference type="KEGG" id="fax:FUAX_07620"/>
<name>A0AAU9CGI4_9BACT</name>
<dbReference type="InterPro" id="IPR008628">
    <property type="entry name" value="GPP34-like"/>
</dbReference>
<reference evidence="5 6" key="1">
    <citation type="submission" date="2021-12" db="EMBL/GenBank/DDBJ databases">
        <title>Genome sequencing of bacteria with rrn-lacking chromosome and rrn-plasmid.</title>
        <authorList>
            <person name="Anda M."/>
            <person name="Iwasaki W."/>
        </authorList>
    </citation>
    <scope>NUCLEOTIDE SEQUENCE [LARGE SCALE GENOMIC DNA]</scope>
    <source>
        <strain evidence="5 6">DSM 100852</strain>
    </source>
</reference>
<dbReference type="EMBL" id="AP025314">
    <property type="protein sequence ID" value="BDD08330.1"/>
    <property type="molecule type" value="Genomic_DNA"/>
</dbReference>